<evidence type="ECO:0000313" key="2">
    <source>
        <dbReference type="Proteomes" id="UP000052967"/>
    </source>
</evidence>
<dbReference type="Proteomes" id="UP000052967">
    <property type="component" value="Unassembled WGS sequence"/>
</dbReference>
<feature type="non-terminal residue" evidence="1">
    <location>
        <position position="1"/>
    </location>
</feature>
<organism evidence="1 2">
    <name type="scientific">Merops nubicus</name>
    <name type="common">Northern carmine bee-eater</name>
    <dbReference type="NCBI Taxonomy" id="57421"/>
    <lineage>
        <taxon>Eukaryota</taxon>
        <taxon>Metazoa</taxon>
        <taxon>Chordata</taxon>
        <taxon>Craniata</taxon>
        <taxon>Vertebrata</taxon>
        <taxon>Euteleostomi</taxon>
        <taxon>Archelosauria</taxon>
        <taxon>Archosauria</taxon>
        <taxon>Dinosauria</taxon>
        <taxon>Saurischia</taxon>
        <taxon>Theropoda</taxon>
        <taxon>Coelurosauria</taxon>
        <taxon>Aves</taxon>
        <taxon>Neognathae</taxon>
        <taxon>Neoaves</taxon>
        <taxon>Telluraves</taxon>
        <taxon>Coraciimorphae</taxon>
        <taxon>Coraciiformes</taxon>
        <taxon>Meropidae</taxon>
        <taxon>Merops</taxon>
    </lineage>
</organism>
<proteinExistence type="predicted"/>
<name>A0A091RBB5_MERNU</name>
<keyword evidence="2" id="KW-1185">Reference proteome</keyword>
<accession>A0A091RBB5</accession>
<protein>
    <submittedName>
        <fullName evidence="1">Uncharacterized protein</fullName>
    </submittedName>
</protein>
<gene>
    <name evidence="1" type="ORF">N331_09191</name>
</gene>
<dbReference type="AlphaFoldDB" id="A0A091RBB5"/>
<sequence>KKKRYLFSVFSLNLMNYKKGTLNTHLSILGASGDTAYPRADLINSLPPVFSHVHCQQWM</sequence>
<dbReference type="EMBL" id="KK716159">
    <property type="protein sequence ID" value="KFQ36542.1"/>
    <property type="molecule type" value="Genomic_DNA"/>
</dbReference>
<evidence type="ECO:0000313" key="1">
    <source>
        <dbReference type="EMBL" id="KFQ36542.1"/>
    </source>
</evidence>
<reference evidence="1 2" key="1">
    <citation type="submission" date="2014-04" db="EMBL/GenBank/DDBJ databases">
        <title>Genome evolution of avian class.</title>
        <authorList>
            <person name="Zhang G."/>
            <person name="Li C."/>
        </authorList>
    </citation>
    <scope>NUCLEOTIDE SEQUENCE [LARGE SCALE GENOMIC DNA]</scope>
    <source>
        <strain evidence="1">BGI_N331</strain>
    </source>
</reference>
<feature type="non-terminal residue" evidence="1">
    <location>
        <position position="59"/>
    </location>
</feature>